<dbReference type="EMBL" id="LODT01000028">
    <property type="protein sequence ID" value="KYQ93441.1"/>
    <property type="molecule type" value="Genomic_DNA"/>
</dbReference>
<dbReference type="GO" id="GO:0016491">
    <property type="term" value="F:oxidoreductase activity"/>
    <property type="evidence" value="ECO:0007669"/>
    <property type="project" value="UniProtKB-KW"/>
</dbReference>
<dbReference type="InterPro" id="IPR036291">
    <property type="entry name" value="NAD(P)-bd_dom_sf"/>
</dbReference>
<keyword evidence="5" id="KW-1185">Reference proteome</keyword>
<dbReference type="CDD" id="cd05374">
    <property type="entry name" value="17beta-HSD-like_SDR_c"/>
    <property type="match status" value="1"/>
</dbReference>
<dbReference type="Gene3D" id="3.40.50.720">
    <property type="entry name" value="NAD(P)-binding Rossmann-like Domain"/>
    <property type="match status" value="1"/>
</dbReference>
<dbReference type="OrthoDB" id="13950at2759"/>
<dbReference type="PANTHER" id="PTHR43976">
    <property type="entry name" value="SHORT CHAIN DEHYDROGENASE"/>
    <property type="match status" value="1"/>
</dbReference>
<evidence type="ECO:0000256" key="3">
    <source>
        <dbReference type="RuleBase" id="RU000363"/>
    </source>
</evidence>
<sequence length="296" mass="32698">MNTWFITGASSGFGLELTRLLLEGGYQVAATSRNKDRLTQEVTKTLGNNTKSKEILDKKFLALAVDLQSPVSVEKAFKDTVSKFKSIEVLVNNAGYAQNGAFEEVSDKEMRANLEVNLFAVMNVCRVAIPYLRETAKRLKVVPKIFNISSIAGFAGLSGIGAYSISKFALDGLTETLGFELRAFGIKVCSVRPGFFRTNFMNASTLLPEKQLDIYEDLHQAFNAFMENVKGNEPGDPVKAMQLLIKVAQENSPPLYLFLGSDSYDTASKKLNQIQKCLDRYKSEAAEALNFPDSKL</sequence>
<reference evidence="4 5" key="1">
    <citation type="submission" date="2015-12" db="EMBL/GenBank/DDBJ databases">
        <title>Dictyostelia acquired genes for synthesis and detection of signals that induce cell-type specialization by lateral gene transfer from prokaryotes.</title>
        <authorList>
            <person name="Gloeckner G."/>
            <person name="Schaap P."/>
        </authorList>
    </citation>
    <scope>NUCLEOTIDE SEQUENCE [LARGE SCALE GENOMIC DNA]</scope>
    <source>
        <strain evidence="4 5">TK</strain>
    </source>
</reference>
<dbReference type="STRING" id="361077.A0A151ZHI1"/>
<dbReference type="InParanoid" id="A0A151ZHI1"/>
<protein>
    <submittedName>
        <fullName evidence="4">Short-chain dehydrogenase/reductase (SDR) family protein</fullName>
    </submittedName>
</protein>
<comment type="similarity">
    <text evidence="1 3">Belongs to the short-chain dehydrogenases/reductases (SDR) family.</text>
</comment>
<evidence type="ECO:0000256" key="2">
    <source>
        <dbReference type="ARBA" id="ARBA00023002"/>
    </source>
</evidence>
<dbReference type="InterPro" id="IPR051911">
    <property type="entry name" value="SDR_oxidoreductase"/>
</dbReference>
<dbReference type="InterPro" id="IPR002347">
    <property type="entry name" value="SDR_fam"/>
</dbReference>
<evidence type="ECO:0000256" key="1">
    <source>
        <dbReference type="ARBA" id="ARBA00006484"/>
    </source>
</evidence>
<evidence type="ECO:0000313" key="5">
    <source>
        <dbReference type="Proteomes" id="UP000076078"/>
    </source>
</evidence>
<organism evidence="4 5">
    <name type="scientific">Tieghemostelium lacteum</name>
    <name type="common">Slime mold</name>
    <name type="synonym">Dictyostelium lacteum</name>
    <dbReference type="NCBI Taxonomy" id="361077"/>
    <lineage>
        <taxon>Eukaryota</taxon>
        <taxon>Amoebozoa</taxon>
        <taxon>Evosea</taxon>
        <taxon>Eumycetozoa</taxon>
        <taxon>Dictyostelia</taxon>
        <taxon>Dictyosteliales</taxon>
        <taxon>Raperosteliaceae</taxon>
        <taxon>Tieghemostelium</taxon>
    </lineage>
</organism>
<dbReference type="Pfam" id="PF00106">
    <property type="entry name" value="adh_short"/>
    <property type="match status" value="1"/>
</dbReference>
<comment type="caution">
    <text evidence="4">The sequence shown here is derived from an EMBL/GenBank/DDBJ whole genome shotgun (WGS) entry which is preliminary data.</text>
</comment>
<dbReference type="PRINTS" id="PR00081">
    <property type="entry name" value="GDHRDH"/>
</dbReference>
<proteinExistence type="inferred from homology"/>
<dbReference type="SUPFAM" id="SSF51735">
    <property type="entry name" value="NAD(P)-binding Rossmann-fold domains"/>
    <property type="match status" value="1"/>
</dbReference>
<name>A0A151ZHI1_TIELA</name>
<dbReference type="OMA" id="IMHHMPI"/>
<dbReference type="AlphaFoldDB" id="A0A151ZHI1"/>
<gene>
    <name evidence="4" type="ORF">DLAC_06133</name>
</gene>
<accession>A0A151ZHI1</accession>
<dbReference type="PANTHER" id="PTHR43976:SF16">
    <property type="entry name" value="SHORT-CHAIN DEHYDROGENASE_REDUCTASE FAMILY PROTEIN"/>
    <property type="match status" value="1"/>
</dbReference>
<evidence type="ECO:0000313" key="4">
    <source>
        <dbReference type="EMBL" id="KYQ93441.1"/>
    </source>
</evidence>
<dbReference type="PRINTS" id="PR00080">
    <property type="entry name" value="SDRFAMILY"/>
</dbReference>
<dbReference type="InterPro" id="IPR020904">
    <property type="entry name" value="Sc_DH/Rdtase_CS"/>
</dbReference>
<keyword evidence="2" id="KW-0560">Oxidoreductase</keyword>
<dbReference type="PROSITE" id="PS00061">
    <property type="entry name" value="ADH_SHORT"/>
    <property type="match status" value="1"/>
</dbReference>
<dbReference type="Proteomes" id="UP000076078">
    <property type="component" value="Unassembled WGS sequence"/>
</dbReference>